<name>A0AAV4NSH2_CAEEX</name>
<dbReference type="Proteomes" id="UP001054945">
    <property type="component" value="Unassembled WGS sequence"/>
</dbReference>
<gene>
    <name evidence="2" type="ORF">CEXT_393331</name>
</gene>
<feature type="region of interest" description="Disordered" evidence="1">
    <location>
        <begin position="116"/>
        <end position="136"/>
    </location>
</feature>
<dbReference type="EMBL" id="BPLR01021266">
    <property type="protein sequence ID" value="GIX87787.1"/>
    <property type="molecule type" value="Genomic_DNA"/>
</dbReference>
<comment type="caution">
    <text evidence="2">The sequence shown here is derived from an EMBL/GenBank/DDBJ whole genome shotgun (WGS) entry which is preliminary data.</text>
</comment>
<evidence type="ECO:0000256" key="1">
    <source>
        <dbReference type="SAM" id="MobiDB-lite"/>
    </source>
</evidence>
<accession>A0AAV4NSH2</accession>
<organism evidence="2 3">
    <name type="scientific">Caerostris extrusa</name>
    <name type="common">Bark spider</name>
    <name type="synonym">Caerostris bankana</name>
    <dbReference type="NCBI Taxonomy" id="172846"/>
    <lineage>
        <taxon>Eukaryota</taxon>
        <taxon>Metazoa</taxon>
        <taxon>Ecdysozoa</taxon>
        <taxon>Arthropoda</taxon>
        <taxon>Chelicerata</taxon>
        <taxon>Arachnida</taxon>
        <taxon>Araneae</taxon>
        <taxon>Araneomorphae</taxon>
        <taxon>Entelegynae</taxon>
        <taxon>Araneoidea</taxon>
        <taxon>Araneidae</taxon>
        <taxon>Caerostris</taxon>
    </lineage>
</organism>
<protein>
    <submittedName>
        <fullName evidence="2">Uncharacterized protein</fullName>
    </submittedName>
</protein>
<sequence>MNGRSSQGAFQYQSFARSQSRLSAAGESNKVIGHEGLSLSPLLQRRVAVPRLIVIDGVPSGNVLFKKCAQFEILSRVVIGTSLKNVCISNIGLSLKEKNRSNIDLISRSMIAGDRTPNVRTDPNLPEDWSKQEVDSGPVDPTGELIATGLLICWSEKEMDNWLRSSRMIGCVLREV</sequence>
<evidence type="ECO:0000313" key="3">
    <source>
        <dbReference type="Proteomes" id="UP001054945"/>
    </source>
</evidence>
<evidence type="ECO:0000313" key="2">
    <source>
        <dbReference type="EMBL" id="GIX87787.1"/>
    </source>
</evidence>
<reference evidence="2 3" key="1">
    <citation type="submission" date="2021-06" db="EMBL/GenBank/DDBJ databases">
        <title>Caerostris extrusa draft genome.</title>
        <authorList>
            <person name="Kono N."/>
            <person name="Arakawa K."/>
        </authorList>
    </citation>
    <scope>NUCLEOTIDE SEQUENCE [LARGE SCALE GENOMIC DNA]</scope>
</reference>
<keyword evidence="3" id="KW-1185">Reference proteome</keyword>
<proteinExistence type="predicted"/>
<dbReference type="AlphaFoldDB" id="A0AAV4NSH2"/>